<name>A0A9J6F733_HAELO</name>
<dbReference type="AlphaFoldDB" id="A0A9J6F733"/>
<evidence type="ECO:0000256" key="1">
    <source>
        <dbReference type="SAM" id="SignalP"/>
    </source>
</evidence>
<dbReference type="Pfam" id="PF05090">
    <property type="entry name" value="HTTM"/>
    <property type="match status" value="1"/>
</dbReference>
<dbReference type="PANTHER" id="PTHR12639:SF6">
    <property type="entry name" value="VITAMIN K-DEPENDENT GAMMA-CARBOXYLASE"/>
    <property type="match status" value="1"/>
</dbReference>
<dbReference type="InterPro" id="IPR053934">
    <property type="entry name" value="HTTM_dom"/>
</dbReference>
<evidence type="ECO:0000313" key="4">
    <source>
        <dbReference type="Proteomes" id="UP000821853"/>
    </source>
</evidence>
<proteinExistence type="predicted"/>
<organism evidence="3 4">
    <name type="scientific">Haemaphysalis longicornis</name>
    <name type="common">Bush tick</name>
    <dbReference type="NCBI Taxonomy" id="44386"/>
    <lineage>
        <taxon>Eukaryota</taxon>
        <taxon>Metazoa</taxon>
        <taxon>Ecdysozoa</taxon>
        <taxon>Arthropoda</taxon>
        <taxon>Chelicerata</taxon>
        <taxon>Arachnida</taxon>
        <taxon>Acari</taxon>
        <taxon>Parasitiformes</taxon>
        <taxon>Ixodida</taxon>
        <taxon>Ixodoidea</taxon>
        <taxon>Ixodidae</taxon>
        <taxon>Haemaphysalinae</taxon>
        <taxon>Haemaphysalis</taxon>
    </lineage>
</organism>
<feature type="signal peptide" evidence="1">
    <location>
        <begin position="1"/>
        <end position="24"/>
    </location>
</feature>
<feature type="domain" description="HTTM" evidence="2">
    <location>
        <begin position="22"/>
        <end position="77"/>
    </location>
</feature>
<gene>
    <name evidence="3" type="ORF">HPB48_019608</name>
</gene>
<dbReference type="InterPro" id="IPR007782">
    <property type="entry name" value="VKG_COase"/>
</dbReference>
<dbReference type="PANTHER" id="PTHR12639">
    <property type="entry name" value="VITAMIN K-DEPENDENT GAMMA-CARBOXYLASE"/>
    <property type="match status" value="1"/>
</dbReference>
<dbReference type="GO" id="GO:0019842">
    <property type="term" value="F:vitamin binding"/>
    <property type="evidence" value="ECO:0007669"/>
    <property type="project" value="TreeGrafter"/>
</dbReference>
<reference evidence="3 4" key="1">
    <citation type="journal article" date="2020" name="Cell">
        <title>Large-Scale Comparative Analyses of Tick Genomes Elucidate Their Genetic Diversity and Vector Capacities.</title>
        <authorList>
            <consortium name="Tick Genome and Microbiome Consortium (TIGMIC)"/>
            <person name="Jia N."/>
            <person name="Wang J."/>
            <person name="Shi W."/>
            <person name="Du L."/>
            <person name="Sun Y."/>
            <person name="Zhan W."/>
            <person name="Jiang J.F."/>
            <person name="Wang Q."/>
            <person name="Zhang B."/>
            <person name="Ji P."/>
            <person name="Bell-Sakyi L."/>
            <person name="Cui X.M."/>
            <person name="Yuan T.T."/>
            <person name="Jiang B.G."/>
            <person name="Yang W.F."/>
            <person name="Lam T.T."/>
            <person name="Chang Q.C."/>
            <person name="Ding S.J."/>
            <person name="Wang X.J."/>
            <person name="Zhu J.G."/>
            <person name="Ruan X.D."/>
            <person name="Zhao L."/>
            <person name="Wei J.T."/>
            <person name="Ye R.Z."/>
            <person name="Que T.C."/>
            <person name="Du C.H."/>
            <person name="Zhou Y.H."/>
            <person name="Cheng J.X."/>
            <person name="Dai P.F."/>
            <person name="Guo W.B."/>
            <person name="Han X.H."/>
            <person name="Huang E.J."/>
            <person name="Li L.F."/>
            <person name="Wei W."/>
            <person name="Gao Y.C."/>
            <person name="Liu J.Z."/>
            <person name="Shao H.Z."/>
            <person name="Wang X."/>
            <person name="Wang C.C."/>
            <person name="Yang T.C."/>
            <person name="Huo Q.B."/>
            <person name="Li W."/>
            <person name="Chen H.Y."/>
            <person name="Chen S.E."/>
            <person name="Zhou L.G."/>
            <person name="Ni X.B."/>
            <person name="Tian J.H."/>
            <person name="Sheng Y."/>
            <person name="Liu T."/>
            <person name="Pan Y.S."/>
            <person name="Xia L.Y."/>
            <person name="Li J."/>
            <person name="Zhao F."/>
            <person name="Cao W.C."/>
        </authorList>
    </citation>
    <scope>NUCLEOTIDE SEQUENCE [LARGE SCALE GENOMIC DNA]</scope>
    <source>
        <strain evidence="3">HaeL-2018</strain>
    </source>
</reference>
<keyword evidence="4" id="KW-1185">Reference proteome</keyword>
<dbReference type="VEuPathDB" id="VectorBase:HLOH_046229"/>
<evidence type="ECO:0000313" key="3">
    <source>
        <dbReference type="EMBL" id="KAH9361006.1"/>
    </source>
</evidence>
<keyword evidence="1" id="KW-0732">Signal</keyword>
<accession>A0A9J6F733</accession>
<dbReference type="Proteomes" id="UP000821853">
    <property type="component" value="Chromosome 1"/>
</dbReference>
<dbReference type="GO" id="GO:0008488">
    <property type="term" value="F:gamma-glutamyl carboxylase activity"/>
    <property type="evidence" value="ECO:0007669"/>
    <property type="project" value="InterPro"/>
</dbReference>
<feature type="chain" id="PRO_5039951262" description="HTTM domain-containing protein" evidence="1">
    <location>
        <begin position="25"/>
        <end position="93"/>
    </location>
</feature>
<sequence>MKRLFSKCIPMLVWFLHGASSAGAAMVLDQPEERGLAFVEERWGDPKECRFPLFSFLKPLPIEGMYCVHLVMLLGKLRFERNAHRLDSLLLLQ</sequence>
<protein>
    <recommendedName>
        <fullName evidence="2">HTTM domain-containing protein</fullName>
    </recommendedName>
</protein>
<comment type="caution">
    <text evidence="3">The sequence shown here is derived from an EMBL/GenBank/DDBJ whole genome shotgun (WGS) entry which is preliminary data.</text>
</comment>
<dbReference type="OrthoDB" id="206689at2759"/>
<dbReference type="EMBL" id="JABSTR010000001">
    <property type="protein sequence ID" value="KAH9361006.1"/>
    <property type="molecule type" value="Genomic_DNA"/>
</dbReference>
<evidence type="ECO:0000259" key="2">
    <source>
        <dbReference type="Pfam" id="PF05090"/>
    </source>
</evidence>